<dbReference type="Gene3D" id="1.10.10.10">
    <property type="entry name" value="Winged helix-like DNA-binding domain superfamily/Winged helix DNA-binding domain"/>
    <property type="match status" value="1"/>
</dbReference>
<dbReference type="AlphaFoldDB" id="A0A1J4KST3"/>
<evidence type="ECO:0000313" key="3">
    <source>
        <dbReference type="EMBL" id="OHT12718.1"/>
    </source>
</evidence>
<dbReference type="OrthoDB" id="10474670at2759"/>
<gene>
    <name evidence="3" type="ORF">TRFO_17332</name>
</gene>
<evidence type="ECO:0000259" key="2">
    <source>
        <dbReference type="Pfam" id="PF10416"/>
    </source>
</evidence>
<sequence>MSKKYTENPDPFALFGNQDQNDNFDDDWDPFAETLQKFDDDSANSNEDPFVPVDFTQNELPVQHRRTISSPMRVLSPQPVYNNTVYHPPVCQLPLAMSTCDFHNQPRPFIIPRPPFNIPLRQTMCSEFTSDEAAFFAVRSDPTLNFNPLRLGLIPPNLWEDRNMTFGECVSEFFQRKNNANSRFSHKLFNALRLSEFNPIYTPFVGVKWLNENILRVDKRAFARLLGIKSIDGSLFHQQGNFPSHGFFEIGAGDVNRYCPPGLDLTGVDFENVRLLVHTENLFKRGCTEADIEHCRWASARKS</sequence>
<dbReference type="GeneID" id="94834227"/>
<keyword evidence="4" id="KW-1185">Reference proteome</keyword>
<dbReference type="EMBL" id="MLAK01000557">
    <property type="protein sequence ID" value="OHT12718.1"/>
    <property type="molecule type" value="Genomic_DNA"/>
</dbReference>
<dbReference type="Proteomes" id="UP000179807">
    <property type="component" value="Unassembled WGS sequence"/>
</dbReference>
<dbReference type="VEuPathDB" id="TrichDB:TRFO_17332"/>
<reference evidence="3" key="1">
    <citation type="submission" date="2016-10" db="EMBL/GenBank/DDBJ databases">
        <authorList>
            <person name="Benchimol M."/>
            <person name="Almeida L.G."/>
            <person name="Vasconcelos A.T."/>
            <person name="Perreira-Neves A."/>
            <person name="Rosa I.A."/>
            <person name="Tasca T."/>
            <person name="Bogo M.R."/>
            <person name="de Souza W."/>
        </authorList>
    </citation>
    <scope>NUCLEOTIDE SEQUENCE [LARGE SCALE GENOMIC DNA]</scope>
    <source>
        <strain evidence="3">K</strain>
    </source>
</reference>
<comment type="caution">
    <text evidence="3">The sequence shown here is derived from an EMBL/GenBank/DDBJ whole genome shotgun (WGS) entry which is preliminary data.</text>
</comment>
<name>A0A1J4KST3_9EUKA</name>
<organism evidence="3 4">
    <name type="scientific">Tritrichomonas foetus</name>
    <dbReference type="NCBI Taxonomy" id="1144522"/>
    <lineage>
        <taxon>Eukaryota</taxon>
        <taxon>Metamonada</taxon>
        <taxon>Parabasalia</taxon>
        <taxon>Tritrichomonadida</taxon>
        <taxon>Tritrichomonadidae</taxon>
        <taxon>Tritrichomonas</taxon>
    </lineage>
</organism>
<dbReference type="InterPro" id="IPR018845">
    <property type="entry name" value="Initiator-bd"/>
</dbReference>
<proteinExistence type="predicted"/>
<dbReference type="RefSeq" id="XP_068365854.1">
    <property type="nucleotide sequence ID" value="XM_068499523.1"/>
</dbReference>
<feature type="domain" description="Initiator binding" evidence="2">
    <location>
        <begin position="162"/>
        <end position="250"/>
    </location>
</feature>
<dbReference type="InterPro" id="IPR036388">
    <property type="entry name" value="WH-like_DNA-bd_sf"/>
</dbReference>
<evidence type="ECO:0000313" key="4">
    <source>
        <dbReference type="Proteomes" id="UP000179807"/>
    </source>
</evidence>
<dbReference type="Pfam" id="PF10416">
    <property type="entry name" value="IBD"/>
    <property type="match status" value="1"/>
</dbReference>
<protein>
    <recommendedName>
        <fullName evidence="2">Initiator binding domain-containing protein</fullName>
    </recommendedName>
</protein>
<feature type="region of interest" description="Disordered" evidence="1">
    <location>
        <begin position="1"/>
        <end position="30"/>
    </location>
</feature>
<evidence type="ECO:0000256" key="1">
    <source>
        <dbReference type="SAM" id="MobiDB-lite"/>
    </source>
</evidence>
<accession>A0A1J4KST3</accession>